<proteinExistence type="predicted"/>
<accession>A0ABT8RK90</accession>
<evidence type="ECO:0000313" key="1">
    <source>
        <dbReference type="EMBL" id="MDO1451768.1"/>
    </source>
</evidence>
<dbReference type="Proteomes" id="UP001168528">
    <property type="component" value="Unassembled WGS sequence"/>
</dbReference>
<dbReference type="EMBL" id="JAUKPO010000090">
    <property type="protein sequence ID" value="MDO1451768.1"/>
    <property type="molecule type" value="Genomic_DNA"/>
</dbReference>
<name>A0ABT8RK90_9BACT</name>
<organism evidence="1 2">
    <name type="scientific">Rhodocytophaga aerolata</name>
    <dbReference type="NCBI Taxonomy" id="455078"/>
    <lineage>
        <taxon>Bacteria</taxon>
        <taxon>Pseudomonadati</taxon>
        <taxon>Bacteroidota</taxon>
        <taxon>Cytophagia</taxon>
        <taxon>Cytophagales</taxon>
        <taxon>Rhodocytophagaceae</taxon>
        <taxon>Rhodocytophaga</taxon>
    </lineage>
</organism>
<sequence>MAPLIQNRFIASIIIVFGLLFIHKHSVAQAKIGNLLIYTVDKKGKPYSDYLVKLDVYYPAYERYLPYADFAAFVYNDLGMNIFNNLPQGKYQIYVRCSRIQTEATKEIYFTPSKRISQVVITLDQQQYWK</sequence>
<keyword evidence="2" id="KW-1185">Reference proteome</keyword>
<gene>
    <name evidence="1" type="ORF">Q0590_36175</name>
</gene>
<evidence type="ECO:0008006" key="3">
    <source>
        <dbReference type="Google" id="ProtNLM"/>
    </source>
</evidence>
<reference evidence="1" key="1">
    <citation type="submission" date="2023-07" db="EMBL/GenBank/DDBJ databases">
        <title>The genome sequence of Rhodocytophaga aerolata KACC 12507.</title>
        <authorList>
            <person name="Zhang X."/>
        </authorList>
    </citation>
    <scope>NUCLEOTIDE SEQUENCE</scope>
    <source>
        <strain evidence="1">KACC 12507</strain>
    </source>
</reference>
<evidence type="ECO:0000313" key="2">
    <source>
        <dbReference type="Proteomes" id="UP001168528"/>
    </source>
</evidence>
<dbReference type="RefSeq" id="WP_302042565.1">
    <property type="nucleotide sequence ID" value="NZ_JAUKPO010000090.1"/>
</dbReference>
<protein>
    <recommendedName>
        <fullName evidence="3">Carboxypeptidase regulatory-like domain-containing protein</fullName>
    </recommendedName>
</protein>
<comment type="caution">
    <text evidence="1">The sequence shown here is derived from an EMBL/GenBank/DDBJ whole genome shotgun (WGS) entry which is preliminary data.</text>
</comment>